<keyword evidence="3" id="KW-1185">Reference proteome</keyword>
<sequence>MCLIALPLCCFACEQATRRYRDEATDVALRTVSISDDWLKFRISGNADSEKLEWSQIMAVFETRDMFLIYRDADKYLALPKDVVGDDAERLRGLFAEELGRSFHVRA</sequence>
<proteinExistence type="predicted"/>
<comment type="caution">
    <text evidence="2">The sequence shown here is derived from an EMBL/GenBank/DDBJ whole genome shotgun (WGS) entry which is preliminary data.</text>
</comment>
<evidence type="ECO:0000313" key="2">
    <source>
        <dbReference type="EMBL" id="MEQ2638110.1"/>
    </source>
</evidence>
<gene>
    <name evidence="2" type="ORF">AAAT05_07140</name>
</gene>
<feature type="domain" description="YcxB-like C-terminal" evidence="1">
    <location>
        <begin position="35"/>
        <end position="93"/>
    </location>
</feature>
<protein>
    <submittedName>
        <fullName evidence="2">YcxB family protein</fullName>
    </submittedName>
</protein>
<organism evidence="2 3">
    <name type="scientific">Paratractidigestivibacter faecalis</name>
    <dbReference type="NCBI Taxonomy" id="2292441"/>
    <lineage>
        <taxon>Bacteria</taxon>
        <taxon>Bacillati</taxon>
        <taxon>Actinomycetota</taxon>
        <taxon>Coriobacteriia</taxon>
        <taxon>Coriobacteriales</taxon>
        <taxon>Atopobiaceae</taxon>
        <taxon>Paratractidigestivibacter</taxon>
    </lineage>
</organism>
<accession>A0ABV1IGS9</accession>
<dbReference type="InterPro" id="IPR025588">
    <property type="entry name" value="YcxB-like_C"/>
</dbReference>
<dbReference type="Proteomes" id="UP001478817">
    <property type="component" value="Unassembled WGS sequence"/>
</dbReference>
<dbReference type="Pfam" id="PF14317">
    <property type="entry name" value="YcxB"/>
    <property type="match status" value="1"/>
</dbReference>
<reference evidence="2 3" key="1">
    <citation type="submission" date="2024-04" db="EMBL/GenBank/DDBJ databases">
        <title>Human intestinal bacterial collection.</title>
        <authorList>
            <person name="Pauvert C."/>
            <person name="Hitch T.C.A."/>
            <person name="Clavel T."/>
        </authorList>
    </citation>
    <scope>NUCLEOTIDE SEQUENCE [LARGE SCALE GENOMIC DNA]</scope>
    <source>
        <strain evidence="2 3">CLA-AA-H197</strain>
    </source>
</reference>
<evidence type="ECO:0000313" key="3">
    <source>
        <dbReference type="Proteomes" id="UP001478817"/>
    </source>
</evidence>
<evidence type="ECO:0000259" key="1">
    <source>
        <dbReference type="Pfam" id="PF14317"/>
    </source>
</evidence>
<dbReference type="EMBL" id="JBBNGS010000012">
    <property type="protein sequence ID" value="MEQ2638110.1"/>
    <property type="molecule type" value="Genomic_DNA"/>
</dbReference>
<dbReference type="RefSeq" id="WP_349182735.1">
    <property type="nucleotide sequence ID" value="NZ_JBBNGS010000012.1"/>
</dbReference>
<name>A0ABV1IGS9_9ACTN</name>